<evidence type="ECO:0000313" key="2">
    <source>
        <dbReference type="Proteomes" id="UP000199002"/>
    </source>
</evidence>
<dbReference type="Proteomes" id="UP000199002">
    <property type="component" value="Unassembled WGS sequence"/>
</dbReference>
<dbReference type="EMBL" id="FNQJ01000051">
    <property type="protein sequence ID" value="SEA93732.1"/>
    <property type="molecule type" value="Genomic_DNA"/>
</dbReference>
<reference evidence="2" key="1">
    <citation type="submission" date="2016-10" db="EMBL/GenBank/DDBJ databases">
        <authorList>
            <person name="Varghese N."/>
            <person name="Submissions S."/>
        </authorList>
    </citation>
    <scope>NUCLEOTIDE SEQUENCE [LARGE SCALE GENOMIC DNA]</scope>
    <source>
        <strain evidence="2">DSM 25157</strain>
    </source>
</reference>
<proteinExistence type="predicted"/>
<organism evidence="1 2">
    <name type="scientific">Acidovorax soli</name>
    <dbReference type="NCBI Taxonomy" id="592050"/>
    <lineage>
        <taxon>Bacteria</taxon>
        <taxon>Pseudomonadati</taxon>
        <taxon>Pseudomonadota</taxon>
        <taxon>Betaproteobacteria</taxon>
        <taxon>Burkholderiales</taxon>
        <taxon>Comamonadaceae</taxon>
        <taxon>Acidovorax</taxon>
    </lineage>
</organism>
<gene>
    <name evidence="1" type="ORF">SAMN05421875_1518</name>
</gene>
<sequence length="138" mass="15109">MAGGVSCGLRHFVGATEGPEQALGIEAKVEDLSLHVENDEPRCATYPEIRHQARVAVHSRVVTERNRQPVSLLRLAQTFERVCLGSLEYGLHGGEAEALAGQSFNQRPECRKSVTVTNRAPVLEAKDHLELVTEIGQL</sequence>
<evidence type="ECO:0000313" key="1">
    <source>
        <dbReference type="EMBL" id="SEA93732.1"/>
    </source>
</evidence>
<accession>A0A1H4FB57</accession>
<name>A0A1H4FB57_9BURK</name>
<protein>
    <submittedName>
        <fullName evidence="1">Uncharacterized protein</fullName>
    </submittedName>
</protein>
<dbReference type="STRING" id="592050.SAMN05421875_1518"/>
<dbReference type="AlphaFoldDB" id="A0A1H4FB57"/>
<keyword evidence="2" id="KW-1185">Reference proteome</keyword>